<evidence type="ECO:0000313" key="3">
    <source>
        <dbReference type="Proteomes" id="UP000241647"/>
    </source>
</evidence>
<reference evidence="2 3" key="1">
    <citation type="submission" date="2018-02" db="EMBL/GenBank/DDBJ databases">
        <title>8 Nocardia nova and 1 Nocardia cyriacigeorgica strain used for evolution to TMP-SMX.</title>
        <authorList>
            <person name="Mehta H."/>
            <person name="Weng J."/>
            <person name="Shamoo Y."/>
        </authorList>
    </citation>
    <scope>NUCLEOTIDE SEQUENCE [LARGE SCALE GENOMIC DNA]</scope>
    <source>
        <strain evidence="2 3">ATCC 33727</strain>
    </source>
</reference>
<dbReference type="AlphaFoldDB" id="A0A2T2YSS8"/>
<dbReference type="Pfam" id="PF07883">
    <property type="entry name" value="Cupin_2"/>
    <property type="match status" value="1"/>
</dbReference>
<dbReference type="Gene3D" id="2.60.120.10">
    <property type="entry name" value="Jelly Rolls"/>
    <property type="match status" value="1"/>
</dbReference>
<dbReference type="InterPro" id="IPR011051">
    <property type="entry name" value="RmlC_Cupin_sf"/>
</dbReference>
<dbReference type="EMBL" id="PYHS01000023">
    <property type="protein sequence ID" value="PSR58539.1"/>
    <property type="molecule type" value="Genomic_DNA"/>
</dbReference>
<evidence type="ECO:0000259" key="1">
    <source>
        <dbReference type="Pfam" id="PF07883"/>
    </source>
</evidence>
<comment type="caution">
    <text evidence="2">The sequence shown here is derived from an EMBL/GenBank/DDBJ whole genome shotgun (WGS) entry which is preliminary data.</text>
</comment>
<gene>
    <name evidence="2" type="ORF">C8259_30310</name>
</gene>
<dbReference type="InterPro" id="IPR014710">
    <property type="entry name" value="RmlC-like_jellyroll"/>
</dbReference>
<proteinExistence type="predicted"/>
<evidence type="ECO:0000313" key="2">
    <source>
        <dbReference type="EMBL" id="PSR58539.1"/>
    </source>
</evidence>
<dbReference type="SUPFAM" id="SSF51182">
    <property type="entry name" value="RmlC-like cupins"/>
    <property type="match status" value="1"/>
</dbReference>
<accession>A0A2T2YSS8</accession>
<organism evidence="2 3">
    <name type="scientific">Nocardia nova</name>
    <dbReference type="NCBI Taxonomy" id="37330"/>
    <lineage>
        <taxon>Bacteria</taxon>
        <taxon>Bacillati</taxon>
        <taxon>Actinomycetota</taxon>
        <taxon>Actinomycetes</taxon>
        <taxon>Mycobacteriales</taxon>
        <taxon>Nocardiaceae</taxon>
        <taxon>Nocardia</taxon>
    </lineage>
</organism>
<name>A0A2T2YSS8_9NOCA</name>
<sequence>MKGTTMHLAPVDLFARGIRMLPDGRVFDEQRRMSGDMEGWTLATFRVATDADVHGDHWEIHPSGEELVAVLSGGIRMYLREPGDAAGPVSLRAGQAFIVPRGRWHRIEVDEPSELMSLTLRRGTELAKRTD</sequence>
<dbReference type="Proteomes" id="UP000241647">
    <property type="component" value="Unassembled WGS sequence"/>
</dbReference>
<protein>
    <submittedName>
        <fullName evidence="2">Cupin</fullName>
    </submittedName>
</protein>
<dbReference type="InterPro" id="IPR013096">
    <property type="entry name" value="Cupin_2"/>
</dbReference>
<feature type="domain" description="Cupin type-2" evidence="1">
    <location>
        <begin position="54"/>
        <end position="115"/>
    </location>
</feature>